<dbReference type="Proteomes" id="UP000002300">
    <property type="component" value="Chromosome"/>
</dbReference>
<proteinExistence type="predicted"/>
<keyword evidence="2" id="KW-1185">Reference proteome</keyword>
<dbReference type="KEGG" id="bcy:Bcer98_3669"/>
<sequence length="41" mass="4657">MIDDRNNTPSANEITEACIGNPTSNEVGWKMEFLYLLLNKN</sequence>
<gene>
    <name evidence="1" type="ordered locus">Bcer98_3669</name>
</gene>
<protein>
    <submittedName>
        <fullName evidence="1">Uncharacterized protein</fullName>
    </submittedName>
</protein>
<dbReference type="EMBL" id="CP000764">
    <property type="protein sequence ID" value="ABS23866.1"/>
    <property type="molecule type" value="Genomic_DNA"/>
</dbReference>
<dbReference type="STRING" id="315749.Bcer98_3669"/>
<evidence type="ECO:0000313" key="1">
    <source>
        <dbReference type="EMBL" id="ABS23866.1"/>
    </source>
</evidence>
<accession>A7GUQ8</accession>
<organism evidence="1 2">
    <name type="scientific">Bacillus cytotoxicus (strain DSM 22905 / CIP 110041 / 391-98 / NVH 391-98)</name>
    <dbReference type="NCBI Taxonomy" id="315749"/>
    <lineage>
        <taxon>Bacteria</taxon>
        <taxon>Bacillati</taxon>
        <taxon>Bacillota</taxon>
        <taxon>Bacilli</taxon>
        <taxon>Bacillales</taxon>
        <taxon>Bacillaceae</taxon>
        <taxon>Bacillus</taxon>
        <taxon>Bacillus cereus group</taxon>
    </lineage>
</organism>
<evidence type="ECO:0000313" key="2">
    <source>
        <dbReference type="Proteomes" id="UP000002300"/>
    </source>
</evidence>
<dbReference type="HOGENOM" id="CLU_3265509_0_0_9"/>
<reference evidence="1 2" key="1">
    <citation type="journal article" date="2008" name="Chem. Biol. Interact.">
        <title>Extending the Bacillus cereus group genomics to putative food-borne pathogens of different toxicity.</title>
        <authorList>
            <person name="Lapidus A."/>
            <person name="Goltsman E."/>
            <person name="Auger S."/>
            <person name="Galleron N."/>
            <person name="Segurens B."/>
            <person name="Dossat C."/>
            <person name="Land M.L."/>
            <person name="Broussolle V."/>
            <person name="Brillard J."/>
            <person name="Guinebretiere M.H."/>
            <person name="Sanchis V."/>
            <person name="Nguen-The C."/>
            <person name="Lereclus D."/>
            <person name="Richardson P."/>
            <person name="Wincker P."/>
            <person name="Weissenbach J."/>
            <person name="Ehrlich S.D."/>
            <person name="Sorokin A."/>
        </authorList>
    </citation>
    <scope>NUCLEOTIDE SEQUENCE [LARGE SCALE GENOMIC DNA]</scope>
    <source>
        <strain evidence="2">DSM 22905 / CIP 110041 / 391-98 / NVH 391-98</strain>
    </source>
</reference>
<name>A7GUQ8_BACCN</name>
<dbReference type="AlphaFoldDB" id="A7GUQ8"/>